<proteinExistence type="predicted"/>
<accession>A0A1U7HJJ8</accession>
<sequence length="414" mass="44488">MSKSNPLQATTALFLTFSLTSGTTISFAFQVPTLAQNNRFSDVSRNYWATNFIDELVQRQIIAGFPDGTFQPDAPVTRAQFAAMVTKAFQRSNVRSAASFVDVPANYWANSAINTSYRMGFLSGYPGRVFQPDRNIPREQVLVSLANGLNYRANDNVTTLLETYSDRDRISNFALAPIAAATQERLVVNYPTLSQLNPSRNATRAEVAAFIYQALVREGKASPLQSPYIVARDFDAIDESAAVVRAGTKIPVSYEQEKIILKSDEKLDATLTVAKNIKAADGTTAIPAGSKIAGELRPTDGGTRFVAKELILSDGTTYDIEATSGIVTEKATVRKGTDVGTLATNAAIGAAAAAAIAAITGDKDIATEEIVIGAGAGVLASLIPMFFGMNKVDLIVVEPEQDLRLTLREDLILE</sequence>
<dbReference type="AlphaFoldDB" id="A0A1U7HJJ8"/>
<feature type="domain" description="SLH" evidence="2">
    <location>
        <begin position="161"/>
        <end position="225"/>
    </location>
</feature>
<dbReference type="RefSeq" id="WP_073599236.1">
    <property type="nucleotide sequence ID" value="NZ_MRCB01000008.1"/>
</dbReference>
<keyword evidence="1" id="KW-0732">Signal</keyword>
<organism evidence="3 4">
    <name type="scientific">Hydrococcus rivularis NIES-593</name>
    <dbReference type="NCBI Taxonomy" id="1921803"/>
    <lineage>
        <taxon>Bacteria</taxon>
        <taxon>Bacillati</taxon>
        <taxon>Cyanobacteriota</taxon>
        <taxon>Cyanophyceae</taxon>
        <taxon>Pleurocapsales</taxon>
        <taxon>Hydrococcaceae</taxon>
        <taxon>Hydrococcus</taxon>
    </lineage>
</organism>
<protein>
    <submittedName>
        <fullName evidence="3">S-layer protein</fullName>
    </submittedName>
</protein>
<evidence type="ECO:0000313" key="4">
    <source>
        <dbReference type="Proteomes" id="UP000186868"/>
    </source>
</evidence>
<dbReference type="InterPro" id="IPR001119">
    <property type="entry name" value="SLH_dom"/>
</dbReference>
<feature type="domain" description="SLH" evidence="2">
    <location>
        <begin position="100"/>
        <end position="159"/>
    </location>
</feature>
<dbReference type="Pfam" id="PF00395">
    <property type="entry name" value="SLH"/>
    <property type="match status" value="3"/>
</dbReference>
<feature type="signal peptide" evidence="1">
    <location>
        <begin position="1"/>
        <end position="28"/>
    </location>
</feature>
<evidence type="ECO:0000313" key="3">
    <source>
        <dbReference type="EMBL" id="OKH23762.1"/>
    </source>
</evidence>
<dbReference type="InterPro" id="IPR051465">
    <property type="entry name" value="Cell_Envelope_Struct_Comp"/>
</dbReference>
<evidence type="ECO:0000256" key="1">
    <source>
        <dbReference type="SAM" id="SignalP"/>
    </source>
</evidence>
<comment type="caution">
    <text evidence="3">The sequence shown here is derived from an EMBL/GenBank/DDBJ whole genome shotgun (WGS) entry which is preliminary data.</text>
</comment>
<gene>
    <name evidence="3" type="ORF">NIES593_08865</name>
</gene>
<keyword evidence="4" id="KW-1185">Reference proteome</keyword>
<dbReference type="PROSITE" id="PS51272">
    <property type="entry name" value="SLH"/>
    <property type="match status" value="3"/>
</dbReference>
<dbReference type="PANTHER" id="PTHR43308">
    <property type="entry name" value="OUTER MEMBRANE PROTEIN ALPHA-RELATED"/>
    <property type="match status" value="1"/>
</dbReference>
<feature type="chain" id="PRO_5012685258" evidence="1">
    <location>
        <begin position="29"/>
        <end position="414"/>
    </location>
</feature>
<evidence type="ECO:0000259" key="2">
    <source>
        <dbReference type="PROSITE" id="PS51272"/>
    </source>
</evidence>
<dbReference type="Proteomes" id="UP000186868">
    <property type="component" value="Unassembled WGS sequence"/>
</dbReference>
<dbReference type="STRING" id="1921803.NIES593_08865"/>
<name>A0A1U7HJJ8_9CYAN</name>
<feature type="domain" description="SLH" evidence="2">
    <location>
        <begin position="36"/>
        <end position="99"/>
    </location>
</feature>
<dbReference type="OrthoDB" id="9759810at2"/>
<dbReference type="PANTHER" id="PTHR43308:SF5">
    <property type="entry name" value="S-LAYER PROTEIN _ PEPTIDOGLYCAN ENDO-BETA-N-ACETYLGLUCOSAMINIDASE"/>
    <property type="match status" value="1"/>
</dbReference>
<dbReference type="EMBL" id="MRCB01000008">
    <property type="protein sequence ID" value="OKH23762.1"/>
    <property type="molecule type" value="Genomic_DNA"/>
</dbReference>
<reference evidence="3 4" key="1">
    <citation type="submission" date="2016-11" db="EMBL/GenBank/DDBJ databases">
        <title>Draft Genome Sequences of Nine Cyanobacterial Strains from Diverse Habitats.</title>
        <authorList>
            <person name="Zhu T."/>
            <person name="Hou S."/>
            <person name="Lu X."/>
            <person name="Hess W.R."/>
        </authorList>
    </citation>
    <scope>NUCLEOTIDE SEQUENCE [LARGE SCALE GENOMIC DNA]</scope>
    <source>
        <strain evidence="3 4">NIES-593</strain>
    </source>
</reference>